<evidence type="ECO:0000313" key="2">
    <source>
        <dbReference type="Proteomes" id="UP001470230"/>
    </source>
</evidence>
<organism evidence="1 2">
    <name type="scientific">Tritrichomonas musculus</name>
    <dbReference type="NCBI Taxonomy" id="1915356"/>
    <lineage>
        <taxon>Eukaryota</taxon>
        <taxon>Metamonada</taxon>
        <taxon>Parabasalia</taxon>
        <taxon>Tritrichomonadida</taxon>
        <taxon>Tritrichomonadidae</taxon>
        <taxon>Tritrichomonas</taxon>
    </lineage>
</organism>
<accession>A0ABR2JL09</accession>
<proteinExistence type="predicted"/>
<dbReference type="Proteomes" id="UP001470230">
    <property type="component" value="Unassembled WGS sequence"/>
</dbReference>
<comment type="caution">
    <text evidence="1">The sequence shown here is derived from an EMBL/GenBank/DDBJ whole genome shotgun (WGS) entry which is preliminary data.</text>
</comment>
<keyword evidence="2" id="KW-1185">Reference proteome</keyword>
<evidence type="ECO:0000313" key="1">
    <source>
        <dbReference type="EMBL" id="KAK8878514.1"/>
    </source>
</evidence>
<sequence length="76" mass="8672">MRDEMSDSLRYWSSFSDCSLDPSRGGPIGSLQEYSMTDKGIPFSRFEKEFSARICLPENVQDSIEIMNEVEIVSLL</sequence>
<name>A0ABR2JL09_9EUKA</name>
<protein>
    <submittedName>
        <fullName evidence="1">Uncharacterized protein</fullName>
    </submittedName>
</protein>
<dbReference type="EMBL" id="JAPFFF010000011">
    <property type="protein sequence ID" value="KAK8878514.1"/>
    <property type="molecule type" value="Genomic_DNA"/>
</dbReference>
<gene>
    <name evidence="1" type="ORF">M9Y10_005294</name>
</gene>
<reference evidence="1 2" key="1">
    <citation type="submission" date="2024-04" db="EMBL/GenBank/DDBJ databases">
        <title>Tritrichomonas musculus Genome.</title>
        <authorList>
            <person name="Alves-Ferreira E."/>
            <person name="Grigg M."/>
            <person name="Lorenzi H."/>
            <person name="Galac M."/>
        </authorList>
    </citation>
    <scope>NUCLEOTIDE SEQUENCE [LARGE SCALE GENOMIC DNA]</scope>
    <source>
        <strain evidence="1 2">EAF2021</strain>
    </source>
</reference>